<dbReference type="InterPro" id="IPR036390">
    <property type="entry name" value="WH_DNA-bd_sf"/>
</dbReference>
<keyword evidence="6" id="KW-1185">Reference proteome</keyword>
<dbReference type="Gene3D" id="1.10.10.10">
    <property type="entry name" value="Winged helix-like DNA-binding domain superfamily/Winged helix DNA-binding domain"/>
    <property type="match status" value="1"/>
</dbReference>
<evidence type="ECO:0000256" key="1">
    <source>
        <dbReference type="ARBA" id="ARBA00023015"/>
    </source>
</evidence>
<dbReference type="GO" id="GO:0003677">
    <property type="term" value="F:DNA binding"/>
    <property type="evidence" value="ECO:0007669"/>
    <property type="project" value="UniProtKB-KW"/>
</dbReference>
<proteinExistence type="predicted"/>
<dbReference type="PANTHER" id="PTHR33164:SF64">
    <property type="entry name" value="TRANSCRIPTIONAL REGULATOR SLYA"/>
    <property type="match status" value="1"/>
</dbReference>
<dbReference type="InterPro" id="IPR039422">
    <property type="entry name" value="MarR/SlyA-like"/>
</dbReference>
<evidence type="ECO:0000313" key="5">
    <source>
        <dbReference type="EMBL" id="AMK75526.1"/>
    </source>
</evidence>
<dbReference type="InterPro" id="IPR000835">
    <property type="entry name" value="HTH_MarR-typ"/>
</dbReference>
<dbReference type="GO" id="GO:0006950">
    <property type="term" value="P:response to stress"/>
    <property type="evidence" value="ECO:0007669"/>
    <property type="project" value="TreeGrafter"/>
</dbReference>
<organism evidence="5 6">
    <name type="scientific">Methylomonas denitrificans</name>
    <dbReference type="NCBI Taxonomy" id="1538553"/>
    <lineage>
        <taxon>Bacteria</taxon>
        <taxon>Pseudomonadati</taxon>
        <taxon>Pseudomonadota</taxon>
        <taxon>Gammaproteobacteria</taxon>
        <taxon>Methylococcales</taxon>
        <taxon>Methylococcaceae</taxon>
        <taxon>Methylomonas</taxon>
    </lineage>
</organism>
<sequence length="152" mass="17376">MHSKFGFLSYEISHIIRQRFNKAAEPTGFTHAQWRALVHLSENQNCRQIDLAEILEIKPITLVKQIDLLEEAGLVRRNKDSEDRRAYRLELLPKAHAVMQQLWEIADAVEAQVLKALAVEEQHTLNALLERIKTDINAKSSSEELLGSMVPP</sequence>
<dbReference type="SUPFAM" id="SSF46785">
    <property type="entry name" value="Winged helix' DNA-binding domain"/>
    <property type="match status" value="1"/>
</dbReference>
<accession>A0A140E552</accession>
<name>A0A140E552_9GAMM</name>
<keyword evidence="3" id="KW-0804">Transcription</keyword>
<dbReference type="Proteomes" id="UP000030512">
    <property type="component" value="Chromosome"/>
</dbReference>
<evidence type="ECO:0000256" key="2">
    <source>
        <dbReference type="ARBA" id="ARBA00023125"/>
    </source>
</evidence>
<evidence type="ECO:0000256" key="3">
    <source>
        <dbReference type="ARBA" id="ARBA00023163"/>
    </source>
</evidence>
<reference evidence="5 6" key="1">
    <citation type="journal article" date="2015" name="Environ. Microbiol.">
        <title>Methane oxidation coupled to nitrate reduction under hypoxia by the Gammaproteobacterium Methylomonas denitrificans, sp. nov. type strain FJG1.</title>
        <authorList>
            <person name="Kits K.D."/>
            <person name="Klotz M.G."/>
            <person name="Stein L.Y."/>
        </authorList>
    </citation>
    <scope>NUCLEOTIDE SEQUENCE [LARGE SCALE GENOMIC DNA]</scope>
    <source>
        <strain evidence="5 6">FJG1</strain>
    </source>
</reference>
<keyword evidence="1" id="KW-0805">Transcription regulation</keyword>
<dbReference type="KEGG" id="mdn:JT25_003310"/>
<evidence type="ECO:0000313" key="6">
    <source>
        <dbReference type="Proteomes" id="UP000030512"/>
    </source>
</evidence>
<dbReference type="PRINTS" id="PR00598">
    <property type="entry name" value="HTHMARR"/>
</dbReference>
<dbReference type="AlphaFoldDB" id="A0A140E552"/>
<protein>
    <submittedName>
        <fullName evidence="5">Transcriptional regulator</fullName>
    </submittedName>
</protein>
<keyword evidence="2" id="KW-0238">DNA-binding</keyword>
<dbReference type="Pfam" id="PF01047">
    <property type="entry name" value="MarR"/>
    <property type="match status" value="1"/>
</dbReference>
<dbReference type="EMBL" id="CP014476">
    <property type="protein sequence ID" value="AMK75526.1"/>
    <property type="molecule type" value="Genomic_DNA"/>
</dbReference>
<dbReference type="PANTHER" id="PTHR33164">
    <property type="entry name" value="TRANSCRIPTIONAL REGULATOR, MARR FAMILY"/>
    <property type="match status" value="1"/>
</dbReference>
<dbReference type="OrthoDB" id="32523at2"/>
<dbReference type="SMART" id="SM00347">
    <property type="entry name" value="HTH_MARR"/>
    <property type="match status" value="1"/>
</dbReference>
<dbReference type="InterPro" id="IPR036388">
    <property type="entry name" value="WH-like_DNA-bd_sf"/>
</dbReference>
<evidence type="ECO:0000259" key="4">
    <source>
        <dbReference type="PROSITE" id="PS50995"/>
    </source>
</evidence>
<dbReference type="PROSITE" id="PS50995">
    <property type="entry name" value="HTH_MARR_2"/>
    <property type="match status" value="1"/>
</dbReference>
<dbReference type="STRING" id="1538553.JT25_003310"/>
<dbReference type="RefSeq" id="WP_036276269.1">
    <property type="nucleotide sequence ID" value="NZ_CP014476.1"/>
</dbReference>
<dbReference type="GO" id="GO:0003700">
    <property type="term" value="F:DNA-binding transcription factor activity"/>
    <property type="evidence" value="ECO:0007669"/>
    <property type="project" value="InterPro"/>
</dbReference>
<gene>
    <name evidence="5" type="ORF">JT25_003310</name>
</gene>
<feature type="domain" description="HTH marR-type" evidence="4">
    <location>
        <begin position="2"/>
        <end position="134"/>
    </location>
</feature>